<sequence>MLTTFDRIISDRGSVYAVSGGPVADRAAIDAALAQLKSARRFAKATHNSWAALVAGEGLKSDDGESGAGAIILRMLETEALDNHLIVVTRWYGGKHLGGDRFRHVIGAVRHYLAHRPG</sequence>
<dbReference type="OrthoDB" id="9813771at2"/>
<accession>A0A1H6N6R0</accession>
<organism evidence="3 4">
    <name type="scientific">Paracoccus alkenifer</name>
    <dbReference type="NCBI Taxonomy" id="65735"/>
    <lineage>
        <taxon>Bacteria</taxon>
        <taxon>Pseudomonadati</taxon>
        <taxon>Pseudomonadota</taxon>
        <taxon>Alphaproteobacteria</taxon>
        <taxon>Rhodobacterales</taxon>
        <taxon>Paracoccaceae</taxon>
        <taxon>Paracoccus</taxon>
    </lineage>
</organism>
<dbReference type="InterPro" id="IPR023582">
    <property type="entry name" value="Impact"/>
</dbReference>
<dbReference type="InterPro" id="IPR036956">
    <property type="entry name" value="Impact_N_sf"/>
</dbReference>
<dbReference type="PANTHER" id="PTHR16301:SF25">
    <property type="entry name" value="PROTEIN IMPACT"/>
    <property type="match status" value="1"/>
</dbReference>
<dbReference type="InterPro" id="IPR001498">
    <property type="entry name" value="Impact_N"/>
</dbReference>
<dbReference type="GO" id="GO:0140469">
    <property type="term" value="P:GCN2-mediated signaling"/>
    <property type="evidence" value="ECO:0007669"/>
    <property type="project" value="TreeGrafter"/>
</dbReference>
<protein>
    <submittedName>
        <fullName evidence="3">Uncharacterized protein family UPF0029</fullName>
    </submittedName>
</protein>
<dbReference type="Gene3D" id="3.30.230.30">
    <property type="entry name" value="Impact, N-terminal domain"/>
    <property type="match status" value="1"/>
</dbReference>
<dbReference type="STRING" id="65735.SAMN04488075_2894"/>
<dbReference type="PROSITE" id="PS00910">
    <property type="entry name" value="UPF0029"/>
    <property type="match status" value="1"/>
</dbReference>
<dbReference type="Pfam" id="PF01205">
    <property type="entry name" value="Impact_N"/>
    <property type="match status" value="1"/>
</dbReference>
<dbReference type="Proteomes" id="UP000199125">
    <property type="component" value="Unassembled WGS sequence"/>
</dbReference>
<evidence type="ECO:0000313" key="3">
    <source>
        <dbReference type="EMBL" id="SEI10354.1"/>
    </source>
</evidence>
<dbReference type="SUPFAM" id="SSF54211">
    <property type="entry name" value="Ribosomal protein S5 domain 2-like"/>
    <property type="match status" value="1"/>
</dbReference>
<keyword evidence="4" id="KW-1185">Reference proteome</keyword>
<dbReference type="PANTHER" id="PTHR16301">
    <property type="entry name" value="IMPACT-RELATED"/>
    <property type="match status" value="1"/>
</dbReference>
<feature type="domain" description="Impact N-terminal" evidence="2">
    <location>
        <begin position="12"/>
        <end position="112"/>
    </location>
</feature>
<dbReference type="GO" id="GO:0005737">
    <property type="term" value="C:cytoplasm"/>
    <property type="evidence" value="ECO:0007669"/>
    <property type="project" value="TreeGrafter"/>
</dbReference>
<evidence type="ECO:0000313" key="4">
    <source>
        <dbReference type="Proteomes" id="UP000199125"/>
    </source>
</evidence>
<evidence type="ECO:0000256" key="1">
    <source>
        <dbReference type="ARBA" id="ARBA00007665"/>
    </source>
</evidence>
<proteinExistence type="inferred from homology"/>
<gene>
    <name evidence="3" type="ORF">SAMN04488075_2894</name>
</gene>
<name>A0A1H6N6R0_9RHOB</name>
<evidence type="ECO:0000259" key="2">
    <source>
        <dbReference type="Pfam" id="PF01205"/>
    </source>
</evidence>
<dbReference type="AlphaFoldDB" id="A0A1H6N6R0"/>
<dbReference type="InterPro" id="IPR020569">
    <property type="entry name" value="UPF0029_Impact_CS"/>
</dbReference>
<dbReference type="InterPro" id="IPR020568">
    <property type="entry name" value="Ribosomal_Su5_D2-typ_SF"/>
</dbReference>
<dbReference type="RefSeq" id="WP_090848803.1">
    <property type="nucleotide sequence ID" value="NZ_FNXG01000006.1"/>
</dbReference>
<dbReference type="EMBL" id="FNXG01000006">
    <property type="protein sequence ID" value="SEI10354.1"/>
    <property type="molecule type" value="Genomic_DNA"/>
</dbReference>
<comment type="similarity">
    <text evidence="1">Belongs to the IMPACT family.</text>
</comment>
<reference evidence="4" key="1">
    <citation type="submission" date="2016-10" db="EMBL/GenBank/DDBJ databases">
        <authorList>
            <person name="Varghese N."/>
            <person name="Submissions S."/>
        </authorList>
    </citation>
    <scope>NUCLEOTIDE SEQUENCE [LARGE SCALE GENOMIC DNA]</scope>
    <source>
        <strain evidence="4">DSM 11593</strain>
    </source>
</reference>
<dbReference type="GO" id="GO:0006446">
    <property type="term" value="P:regulation of translational initiation"/>
    <property type="evidence" value="ECO:0007669"/>
    <property type="project" value="TreeGrafter"/>
</dbReference>